<dbReference type="InterPro" id="IPR036866">
    <property type="entry name" value="RibonucZ/Hydroxyglut_hydro"/>
</dbReference>
<dbReference type="SMART" id="SM00849">
    <property type="entry name" value="Lactamase_B"/>
    <property type="match status" value="1"/>
</dbReference>
<feature type="domain" description="Metallo-beta-lactamase" evidence="2">
    <location>
        <begin position="41"/>
        <end position="226"/>
    </location>
</feature>
<dbReference type="PANTHER" id="PTHR42951">
    <property type="entry name" value="METALLO-BETA-LACTAMASE DOMAIN-CONTAINING"/>
    <property type="match status" value="1"/>
</dbReference>
<evidence type="ECO:0000313" key="3">
    <source>
        <dbReference type="EMBL" id="KAB8032246.1"/>
    </source>
</evidence>
<keyword evidence="3" id="KW-0378">Hydrolase</keyword>
<dbReference type="SUPFAM" id="SSF56281">
    <property type="entry name" value="Metallo-hydrolase/oxidoreductase"/>
    <property type="match status" value="1"/>
</dbReference>
<gene>
    <name evidence="3" type="ORF">GCL57_06250</name>
</gene>
<keyword evidence="1" id="KW-0732">Signal</keyword>
<protein>
    <submittedName>
        <fullName evidence="3">MBL fold metallo-hydrolase</fullName>
    </submittedName>
</protein>
<accession>A0A833JGQ4</accession>
<dbReference type="CDD" id="cd07739">
    <property type="entry name" value="metallo-hydrolase-like_MBL-fold"/>
    <property type="match status" value="1"/>
</dbReference>
<dbReference type="Gene3D" id="3.60.15.10">
    <property type="entry name" value="Ribonuclease Z/Hydroxyacylglutathione hydrolase-like"/>
    <property type="match status" value="1"/>
</dbReference>
<dbReference type="Pfam" id="PF00753">
    <property type="entry name" value="Lactamase_B"/>
    <property type="match status" value="1"/>
</dbReference>
<dbReference type="EMBL" id="WFLN01000005">
    <property type="protein sequence ID" value="KAB8032246.1"/>
    <property type="molecule type" value="Genomic_DNA"/>
</dbReference>
<organism evidence="3 4">
    <name type="scientific">Fluviispira multicolorata</name>
    <dbReference type="NCBI Taxonomy" id="2654512"/>
    <lineage>
        <taxon>Bacteria</taxon>
        <taxon>Pseudomonadati</taxon>
        <taxon>Bdellovibrionota</taxon>
        <taxon>Oligoflexia</taxon>
        <taxon>Silvanigrellales</taxon>
        <taxon>Silvanigrellaceae</taxon>
        <taxon>Fluviispira</taxon>
    </lineage>
</organism>
<evidence type="ECO:0000259" key="2">
    <source>
        <dbReference type="SMART" id="SM00849"/>
    </source>
</evidence>
<keyword evidence="4" id="KW-1185">Reference proteome</keyword>
<dbReference type="RefSeq" id="WP_152212485.1">
    <property type="nucleotide sequence ID" value="NZ_WFLN01000005.1"/>
</dbReference>
<name>A0A833JGQ4_9BACT</name>
<dbReference type="PANTHER" id="PTHR42951:SF14">
    <property type="entry name" value="METALLO-BETA-LACTAMASE SUPERFAMILY PROTEIN"/>
    <property type="match status" value="1"/>
</dbReference>
<dbReference type="GO" id="GO:0016787">
    <property type="term" value="F:hydrolase activity"/>
    <property type="evidence" value="ECO:0007669"/>
    <property type="project" value="UniProtKB-KW"/>
</dbReference>
<comment type="caution">
    <text evidence="3">The sequence shown here is derived from an EMBL/GenBank/DDBJ whole genome shotgun (WGS) entry which is preliminary data.</text>
</comment>
<evidence type="ECO:0000313" key="4">
    <source>
        <dbReference type="Proteomes" id="UP000442694"/>
    </source>
</evidence>
<dbReference type="Proteomes" id="UP000442694">
    <property type="component" value="Unassembled WGS sequence"/>
</dbReference>
<feature type="chain" id="PRO_5032444227" evidence="1">
    <location>
        <begin position="25"/>
        <end position="293"/>
    </location>
</feature>
<dbReference type="InterPro" id="IPR050855">
    <property type="entry name" value="NDM-1-like"/>
</dbReference>
<sequence length="293" mass="32671">MNIGRRVFGFIAIALSAISVAAVAEPFKLEVYNPGTKSIFPVSSELIIGKKDVVLIDAQFQRNDAEALVKKIRATGKNLTTIFITHKDPDFYFGLDTITKAFPKAKVLATKHTVNDIKESMDGKLKYWAPILKENAPKEVILPTVLEGNSFTLEGEKIEVIGLDGASPSDTFLWIPSIKAALGGVIVYGKMHLWVADNQSEESRKHWFETMDVMEKLNPKRIVPGHFLANAPQNLESLKYTRNYLKAFEVEAKKAKDAKTLIARMQKLYPSSGGKTELEMSAKVIKGEMKWPM</sequence>
<reference evidence="3 4" key="1">
    <citation type="submission" date="2019-10" db="EMBL/GenBank/DDBJ databases">
        <title>New genus of Silvanigrellaceae.</title>
        <authorList>
            <person name="Pitt A."/>
            <person name="Hahn M.W."/>
        </authorList>
    </citation>
    <scope>NUCLEOTIDE SEQUENCE [LARGE SCALE GENOMIC DNA]</scope>
    <source>
        <strain evidence="3 4">33A1-SZDP</strain>
    </source>
</reference>
<dbReference type="InterPro" id="IPR001279">
    <property type="entry name" value="Metallo-B-lactamas"/>
</dbReference>
<proteinExistence type="predicted"/>
<feature type="signal peptide" evidence="1">
    <location>
        <begin position="1"/>
        <end position="24"/>
    </location>
</feature>
<evidence type="ECO:0000256" key="1">
    <source>
        <dbReference type="SAM" id="SignalP"/>
    </source>
</evidence>
<dbReference type="AlphaFoldDB" id="A0A833JGQ4"/>